<evidence type="ECO:0000256" key="6">
    <source>
        <dbReference type="ARBA" id="ARBA00022837"/>
    </source>
</evidence>
<comment type="subcellular location">
    <subcellularLocation>
        <location evidence="2">Secreted</location>
    </subcellularLocation>
</comment>
<reference evidence="11 12" key="1">
    <citation type="journal article" date="2013" name="Genome Biol. Evol.">
        <title>Genomic Diversity of "Deep Ecotype" Alteromonas macleodii Isolates: Evidence for Pan-Mediterranean Clonal Frames.</title>
        <authorList>
            <person name="Lopez-Perez M."/>
            <person name="Gonzaga A."/>
            <person name="Rodriguez-Valera F."/>
        </authorList>
    </citation>
    <scope>NUCLEOTIDE SEQUENCE [LARGE SCALE GENOMIC DNA]</scope>
    <source>
        <strain evidence="12">'English Channel 615'</strain>
    </source>
</reference>
<keyword evidence="3" id="KW-0964">Secreted</keyword>
<dbReference type="InterPro" id="IPR039448">
    <property type="entry name" value="Beta_helix"/>
</dbReference>
<comment type="cofactor">
    <cofactor evidence="1">
        <name>Ca(2+)</name>
        <dbReference type="ChEBI" id="CHEBI:29108"/>
    </cofactor>
</comment>
<evidence type="ECO:0000313" key="11">
    <source>
        <dbReference type="EMBL" id="AGP79674.1"/>
    </source>
</evidence>
<dbReference type="Gene3D" id="2.160.20.10">
    <property type="entry name" value="Single-stranded right-handed beta-helix, Pectin lyase-like"/>
    <property type="match status" value="2"/>
</dbReference>
<evidence type="ECO:0000313" key="12">
    <source>
        <dbReference type="Proteomes" id="UP000014909"/>
    </source>
</evidence>
<dbReference type="HOGENOM" id="CLU_441989_0_0_6"/>
<keyword evidence="4" id="KW-0479">Metal-binding</keyword>
<evidence type="ECO:0000256" key="7">
    <source>
        <dbReference type="ARBA" id="ARBA00023239"/>
    </source>
</evidence>
<dbReference type="BioCyc" id="AMAC1300253:G12YX-3321-MONOMER"/>
<keyword evidence="7" id="KW-0456">Lyase</keyword>
<dbReference type="Pfam" id="PF13229">
    <property type="entry name" value="Beta_helix"/>
    <property type="match status" value="1"/>
</dbReference>
<dbReference type="InterPro" id="IPR006626">
    <property type="entry name" value="PbH1"/>
</dbReference>
<dbReference type="GO" id="GO:0005576">
    <property type="term" value="C:extracellular region"/>
    <property type="evidence" value="ECO:0007669"/>
    <property type="project" value="UniProtKB-SubCell"/>
</dbReference>
<evidence type="ECO:0000256" key="4">
    <source>
        <dbReference type="ARBA" id="ARBA00022723"/>
    </source>
</evidence>
<dbReference type="InterPro" id="IPR011050">
    <property type="entry name" value="Pectin_lyase_fold/virulence"/>
</dbReference>
<dbReference type="SUPFAM" id="SSF51126">
    <property type="entry name" value="Pectin lyase-like"/>
    <property type="match status" value="1"/>
</dbReference>
<keyword evidence="6" id="KW-0106">Calcium</keyword>
<sequence length="607" mass="67716">MNTWLRLGLIVMAFGLSSVMPAKAQFSGGPYGPISKSYALPNAKTIYFVSPEGLSHASGLTLDEPTTLDSAISRVVTGDAIVLRGGTYRTGDLKLNQGITLQPYKDEKPILKGTQVASTWEKQQDNVWVTNWKTLFPSKPMFWWRQERHIDKTPLHRFNNDMVFIDGEFLQSAGSIDEITPNTFFIDYEKQLVYIGIDPDDKLIEITAYDTALLRTAKNVHNKQNDKVGPKIYGITFTQYAWRAIGIEGKRTFLPEDEPVDEPIGVADPSTYGKEVVNTLLENVTISYCSRVAGYFRGDGLVIRHSLISDTSTEGIYIIGSSDVLLEKNIIQRNDIENITGYYVSAVKIINQTHRVTVRDNLIINHPTSKGVWYDVGNREGLFINNYVENTQAGLFFEISDGITAVGNVFVNNDLGVWVLNSANVDIAHNTFLNSTLRFTRTARSATDDHFGWHPETGPDVFERDGHTVSNNLLTADAYHQGPLLSVDQEDSLCLQYETAQLAELNGNAYVKPENQQPLITLSTDKSEPCNYEIKALEKLQGSTAEYEADGQLIYGEPRTVFLSPDLKRFELQRHIPKNVNIVLPEQVTSAFKNIGASPSASANQSR</sequence>
<comment type="similarity">
    <text evidence="8">Belongs to the polysaccharide lyase 9 family.</text>
</comment>
<evidence type="ECO:0000256" key="5">
    <source>
        <dbReference type="ARBA" id="ARBA00022729"/>
    </source>
</evidence>
<feature type="chain" id="PRO_5004535147" description="Right handed beta helix domain-containing protein" evidence="9">
    <location>
        <begin position="25"/>
        <end position="607"/>
    </location>
</feature>
<evidence type="ECO:0000256" key="1">
    <source>
        <dbReference type="ARBA" id="ARBA00001913"/>
    </source>
</evidence>
<feature type="signal peptide" evidence="9">
    <location>
        <begin position="1"/>
        <end position="24"/>
    </location>
</feature>
<dbReference type="EMBL" id="CP004846">
    <property type="protein sequence ID" value="AGP79674.1"/>
    <property type="molecule type" value="Genomic_DNA"/>
</dbReference>
<dbReference type="GO" id="GO:0046872">
    <property type="term" value="F:metal ion binding"/>
    <property type="evidence" value="ECO:0007669"/>
    <property type="project" value="UniProtKB-KW"/>
</dbReference>
<keyword evidence="5 9" id="KW-0732">Signal</keyword>
<dbReference type="GO" id="GO:0016837">
    <property type="term" value="F:carbon-oxygen lyase activity, acting on polysaccharides"/>
    <property type="evidence" value="ECO:0007669"/>
    <property type="project" value="TreeGrafter"/>
</dbReference>
<evidence type="ECO:0000256" key="2">
    <source>
        <dbReference type="ARBA" id="ARBA00004613"/>
    </source>
</evidence>
<feature type="domain" description="Right handed beta helix" evidence="10">
    <location>
        <begin position="278"/>
        <end position="432"/>
    </location>
</feature>
<accession>S5AKM3</accession>
<dbReference type="InterPro" id="IPR052052">
    <property type="entry name" value="Polysaccharide_Lyase_9"/>
</dbReference>
<dbReference type="KEGG" id="amh:I633_20830"/>
<proteinExistence type="inferred from homology"/>
<dbReference type="SMART" id="SM00710">
    <property type="entry name" value="PbH1"/>
    <property type="match status" value="6"/>
</dbReference>
<dbReference type="AlphaFoldDB" id="S5AKM3"/>
<protein>
    <recommendedName>
        <fullName evidence="10">Right handed beta helix domain-containing protein</fullName>
    </recommendedName>
</protein>
<dbReference type="PATRIC" id="fig|1300253.3.peg.4366"/>
<dbReference type="PANTHER" id="PTHR40088">
    <property type="entry name" value="PECTATE LYASE (EUROFUNG)"/>
    <property type="match status" value="1"/>
</dbReference>
<evidence type="ECO:0000256" key="9">
    <source>
        <dbReference type="SAM" id="SignalP"/>
    </source>
</evidence>
<dbReference type="InterPro" id="IPR012334">
    <property type="entry name" value="Pectin_lyas_fold"/>
</dbReference>
<dbReference type="Proteomes" id="UP000014909">
    <property type="component" value="Chromosome"/>
</dbReference>
<evidence type="ECO:0000256" key="8">
    <source>
        <dbReference type="ARBA" id="ARBA00038263"/>
    </source>
</evidence>
<evidence type="ECO:0000256" key="3">
    <source>
        <dbReference type="ARBA" id="ARBA00022525"/>
    </source>
</evidence>
<dbReference type="PANTHER" id="PTHR40088:SF1">
    <property type="entry name" value="PECTATE LYASE PEL9"/>
    <property type="match status" value="1"/>
</dbReference>
<gene>
    <name evidence="11" type="ORF">I633_20830</name>
</gene>
<organism evidence="11 12">
    <name type="scientific">Alteromonas mediterranea 615</name>
    <dbReference type="NCBI Taxonomy" id="1300253"/>
    <lineage>
        <taxon>Bacteria</taxon>
        <taxon>Pseudomonadati</taxon>
        <taxon>Pseudomonadota</taxon>
        <taxon>Gammaproteobacteria</taxon>
        <taxon>Alteromonadales</taxon>
        <taxon>Alteromonadaceae</taxon>
        <taxon>Alteromonas/Salinimonas group</taxon>
        <taxon>Alteromonas</taxon>
    </lineage>
</organism>
<evidence type="ECO:0000259" key="10">
    <source>
        <dbReference type="Pfam" id="PF13229"/>
    </source>
</evidence>
<name>S5AKM3_9ALTE</name>